<comment type="similarity">
    <text evidence="2 9">Belongs to the Wnt family.</text>
</comment>
<dbReference type="GO" id="GO:0030182">
    <property type="term" value="P:neuron differentiation"/>
    <property type="evidence" value="ECO:0007669"/>
    <property type="project" value="TreeGrafter"/>
</dbReference>
<keyword evidence="8" id="KW-0449">Lipoprotein</keyword>
<sequence length="276" mass="31173">MLVPNDWVSESCHKSTPNELQSNLRIGAVAQLMRMQCRCHGVSGSCELKTCWKTMPSFSEVGDSLKHKYESAVQVMPKSRKNLRPKDKVKRKVPLLKDDLVHIHKSPNYCLRDFKKGILGTTGRYCNRTSNGPHSCDLLCCGRGYNTQILCNDQAIYWTINIEYNSTLYLGFGFGVAFLSAAKFLFVFFGTTGFAIVFRLPNFVYAGPYWPKRIQQSSDLMVLSIFDADLDTGQAGASAVKQACVYALRVLMNLQGFFGFSSLGNRDYRDKFRQFV</sequence>
<feature type="transmembrane region" description="Helical" evidence="10">
    <location>
        <begin position="168"/>
        <end position="198"/>
    </location>
</feature>
<dbReference type="AlphaFoldDB" id="T1IJF2"/>
<dbReference type="eggNOG" id="KOG3913">
    <property type="taxonomic scope" value="Eukaryota"/>
</dbReference>
<protein>
    <recommendedName>
        <fullName evidence="9">Protein Wnt</fullName>
    </recommendedName>
</protein>
<keyword evidence="3 9" id="KW-0217">Developmental protein</keyword>
<dbReference type="STRING" id="126957.T1IJF2"/>
<dbReference type="GO" id="GO:0005125">
    <property type="term" value="F:cytokine activity"/>
    <property type="evidence" value="ECO:0007669"/>
    <property type="project" value="TreeGrafter"/>
</dbReference>
<dbReference type="InterPro" id="IPR005817">
    <property type="entry name" value="Wnt"/>
</dbReference>
<dbReference type="PhylomeDB" id="T1IJF2"/>
<dbReference type="PANTHER" id="PTHR12027:SF70">
    <property type="entry name" value="PROTEIN WNT-16"/>
    <property type="match status" value="1"/>
</dbReference>
<accession>T1IJF2</accession>
<dbReference type="GO" id="GO:0005109">
    <property type="term" value="F:frizzled binding"/>
    <property type="evidence" value="ECO:0007669"/>
    <property type="project" value="TreeGrafter"/>
</dbReference>
<keyword evidence="6 9" id="KW-0879">Wnt signaling pathway</keyword>
<keyword evidence="5" id="KW-0272">Extracellular matrix</keyword>
<reference evidence="12" key="1">
    <citation type="submission" date="2011-05" db="EMBL/GenBank/DDBJ databases">
        <authorList>
            <person name="Richards S.R."/>
            <person name="Qu J."/>
            <person name="Jiang H."/>
            <person name="Jhangiani S.N."/>
            <person name="Agravi P."/>
            <person name="Goodspeed R."/>
            <person name="Gross S."/>
            <person name="Mandapat C."/>
            <person name="Jackson L."/>
            <person name="Mathew T."/>
            <person name="Pu L."/>
            <person name="Thornton R."/>
            <person name="Saada N."/>
            <person name="Wilczek-Boney K.B."/>
            <person name="Lee S."/>
            <person name="Kovar C."/>
            <person name="Wu Y."/>
            <person name="Scherer S.E."/>
            <person name="Worley K.C."/>
            <person name="Muzny D.M."/>
            <person name="Gibbs R."/>
        </authorList>
    </citation>
    <scope>NUCLEOTIDE SEQUENCE</scope>
    <source>
        <strain evidence="12">Brora</strain>
    </source>
</reference>
<keyword evidence="4" id="KW-0964">Secreted</keyword>
<evidence type="ECO:0000256" key="7">
    <source>
        <dbReference type="ARBA" id="ARBA00023157"/>
    </source>
</evidence>
<evidence type="ECO:0000256" key="8">
    <source>
        <dbReference type="ARBA" id="ARBA00023288"/>
    </source>
</evidence>
<evidence type="ECO:0000256" key="10">
    <source>
        <dbReference type="SAM" id="Phobius"/>
    </source>
</evidence>
<evidence type="ECO:0000313" key="11">
    <source>
        <dbReference type="EnsemblMetazoa" id="SMAR001019-PA"/>
    </source>
</evidence>
<evidence type="ECO:0000256" key="9">
    <source>
        <dbReference type="RuleBase" id="RU003500"/>
    </source>
</evidence>
<evidence type="ECO:0000256" key="2">
    <source>
        <dbReference type="ARBA" id="ARBA00005683"/>
    </source>
</evidence>
<dbReference type="GO" id="GO:0060070">
    <property type="term" value="P:canonical Wnt signaling pathway"/>
    <property type="evidence" value="ECO:0007669"/>
    <property type="project" value="TreeGrafter"/>
</dbReference>
<dbReference type="SMART" id="SM00097">
    <property type="entry name" value="WNT1"/>
    <property type="match status" value="1"/>
</dbReference>
<dbReference type="EMBL" id="AFFK01014592">
    <property type="status" value="NOT_ANNOTATED_CDS"/>
    <property type="molecule type" value="Genomic_DNA"/>
</dbReference>
<keyword evidence="12" id="KW-1185">Reference proteome</keyword>
<evidence type="ECO:0000256" key="1">
    <source>
        <dbReference type="ARBA" id="ARBA00004498"/>
    </source>
</evidence>
<dbReference type="EnsemblMetazoa" id="SMAR001019-RA">
    <property type="protein sequence ID" value="SMAR001019-PA"/>
    <property type="gene ID" value="SMAR001019"/>
</dbReference>
<name>T1IJF2_STRMM</name>
<proteinExistence type="inferred from homology"/>
<keyword evidence="10" id="KW-0472">Membrane</keyword>
<dbReference type="PRINTS" id="PR01349">
    <property type="entry name" value="WNTPROTEIN"/>
</dbReference>
<comment type="function">
    <text evidence="9">Ligand for members of the frizzled family of seven transmembrane receptors.</text>
</comment>
<organism evidence="11 12">
    <name type="scientific">Strigamia maritima</name>
    <name type="common">European centipede</name>
    <name type="synonym">Geophilus maritimus</name>
    <dbReference type="NCBI Taxonomy" id="126957"/>
    <lineage>
        <taxon>Eukaryota</taxon>
        <taxon>Metazoa</taxon>
        <taxon>Ecdysozoa</taxon>
        <taxon>Arthropoda</taxon>
        <taxon>Myriapoda</taxon>
        <taxon>Chilopoda</taxon>
        <taxon>Pleurostigmophora</taxon>
        <taxon>Geophilomorpha</taxon>
        <taxon>Linotaeniidae</taxon>
        <taxon>Strigamia</taxon>
    </lineage>
</organism>
<evidence type="ECO:0000256" key="3">
    <source>
        <dbReference type="ARBA" id="ARBA00022473"/>
    </source>
</evidence>
<dbReference type="GO" id="GO:0005615">
    <property type="term" value="C:extracellular space"/>
    <property type="evidence" value="ECO:0007669"/>
    <property type="project" value="TreeGrafter"/>
</dbReference>
<reference evidence="11" key="2">
    <citation type="submission" date="2015-02" db="UniProtKB">
        <authorList>
            <consortium name="EnsemblMetazoa"/>
        </authorList>
    </citation>
    <scope>IDENTIFICATION</scope>
</reference>
<comment type="subcellular location">
    <subcellularLocation>
        <location evidence="1 9">Secreted</location>
        <location evidence="1 9">Extracellular space</location>
        <location evidence="1 9">Extracellular matrix</location>
    </subcellularLocation>
</comment>
<evidence type="ECO:0000256" key="4">
    <source>
        <dbReference type="ARBA" id="ARBA00022525"/>
    </source>
</evidence>
<evidence type="ECO:0000256" key="5">
    <source>
        <dbReference type="ARBA" id="ARBA00022530"/>
    </source>
</evidence>
<dbReference type="PROSITE" id="PS00246">
    <property type="entry name" value="WNT1"/>
    <property type="match status" value="1"/>
</dbReference>
<keyword evidence="10" id="KW-0812">Transmembrane</keyword>
<dbReference type="PANTHER" id="PTHR12027">
    <property type="entry name" value="WNT RELATED"/>
    <property type="match status" value="1"/>
</dbReference>
<evidence type="ECO:0000313" key="12">
    <source>
        <dbReference type="Proteomes" id="UP000014500"/>
    </source>
</evidence>
<dbReference type="GO" id="GO:0045165">
    <property type="term" value="P:cell fate commitment"/>
    <property type="evidence" value="ECO:0007669"/>
    <property type="project" value="TreeGrafter"/>
</dbReference>
<evidence type="ECO:0000256" key="6">
    <source>
        <dbReference type="ARBA" id="ARBA00022687"/>
    </source>
</evidence>
<dbReference type="Proteomes" id="UP000014500">
    <property type="component" value="Unassembled WGS sequence"/>
</dbReference>
<dbReference type="HOGENOM" id="CLU_1009423_0_0_1"/>
<keyword evidence="7" id="KW-1015">Disulfide bond</keyword>
<keyword evidence="10" id="KW-1133">Transmembrane helix</keyword>
<dbReference type="Pfam" id="PF00110">
    <property type="entry name" value="wnt"/>
    <property type="match status" value="1"/>
</dbReference>
<dbReference type="InterPro" id="IPR018161">
    <property type="entry name" value="Wnt_CS"/>
</dbReference>